<dbReference type="AlphaFoldDB" id="A0A914WW04"/>
<keyword evidence="12 33" id="KW-0521">NADP</keyword>
<dbReference type="SUPFAM" id="SSF51905">
    <property type="entry name" value="FAD/NAD(P)-binding domain"/>
    <property type="match status" value="2"/>
</dbReference>
<evidence type="ECO:0000256" key="11">
    <source>
        <dbReference type="ARBA" id="ARBA00022848"/>
    </source>
</evidence>
<evidence type="ECO:0000256" key="29">
    <source>
        <dbReference type="ARBA" id="ARBA00048989"/>
    </source>
</evidence>
<dbReference type="InterPro" id="IPR036188">
    <property type="entry name" value="FAD/NAD-bd_sf"/>
</dbReference>
<comment type="catalytic activity">
    <reaction evidence="32">
        <text>octan-3-one + NADPH + O2 + H(+) = pentyl propanoate + NADP(+) + H2O</text>
        <dbReference type="Rhea" id="RHEA:54840"/>
        <dbReference type="ChEBI" id="CHEBI:15377"/>
        <dbReference type="ChEBI" id="CHEBI:15378"/>
        <dbReference type="ChEBI" id="CHEBI:15379"/>
        <dbReference type="ChEBI" id="CHEBI:57783"/>
        <dbReference type="ChEBI" id="CHEBI:58349"/>
        <dbReference type="ChEBI" id="CHEBI:80946"/>
        <dbReference type="ChEBI" id="CHEBI:87373"/>
    </reaction>
    <physiologicalReaction direction="left-to-right" evidence="32">
        <dbReference type="Rhea" id="RHEA:54841"/>
    </physiologicalReaction>
</comment>
<comment type="function">
    <text evidence="18">Acts as a Baeyer-Villiger monooxygenase on a broad range of substrates. Catalyzes the insertion of an oxygen atom into a carbon-carbon bond adjacent to a carbonyl, which converts ketones to esters. Active on diverse carbonyl compounds, whereas soft nucleophiles are mostly non- or poorly reactive. In contrast with other forms of FMO it is non- or poorly active on 'classical' substrates such as drugs, pesticides, and dietary components containing soft nucleophilic heteroatoms. Able to oxidize drug molecules bearing a carbonyl group on an aliphatic chain, such as nabumetone and pentoxifylline. Also, in the absence of substrates, shows slow but yet significant NADPH oxidase activity. Acts as a positive modulator of cholesterol biosynthesis as well as glucose homeostasis, promoting metabolic aging via pleiotropic effects.</text>
</comment>
<evidence type="ECO:0000256" key="34">
    <source>
        <dbReference type="RuleBase" id="RU361177"/>
    </source>
</evidence>
<evidence type="ECO:0000256" key="6">
    <source>
        <dbReference type="ARBA" id="ARBA00022553"/>
    </source>
</evidence>
<comment type="catalytic activity">
    <reaction evidence="27">
        <text>trimethylamine + NADPH + O2 = trimethylamine N-oxide + NADP(+) + H2O</text>
        <dbReference type="Rhea" id="RHEA:31979"/>
        <dbReference type="ChEBI" id="CHEBI:15377"/>
        <dbReference type="ChEBI" id="CHEBI:15379"/>
        <dbReference type="ChEBI" id="CHEBI:15724"/>
        <dbReference type="ChEBI" id="CHEBI:57783"/>
        <dbReference type="ChEBI" id="CHEBI:58349"/>
        <dbReference type="ChEBI" id="CHEBI:58389"/>
        <dbReference type="EC" id="1.14.13.148"/>
    </reaction>
    <physiologicalReaction direction="left-to-right" evidence="27">
        <dbReference type="Rhea" id="RHEA:31980"/>
    </physiologicalReaction>
</comment>
<accession>A0A914WW04</accession>
<evidence type="ECO:0000256" key="21">
    <source>
        <dbReference type="ARBA" id="ARBA00047426"/>
    </source>
</evidence>
<dbReference type="EC" id="1.-.-.-" evidence="34"/>
<evidence type="ECO:0000256" key="5">
    <source>
        <dbReference type="ARBA" id="ARBA00022481"/>
    </source>
</evidence>
<reference evidence="37" key="1">
    <citation type="submission" date="2022-11" db="UniProtKB">
        <authorList>
            <consortium name="WormBaseParasite"/>
        </authorList>
    </citation>
    <scope>IDENTIFICATION</scope>
</reference>
<dbReference type="FunFam" id="3.50.50.60:FF:000159">
    <property type="entry name" value="Dimethylaniline monooxygenase [N-oxide-forming]"/>
    <property type="match status" value="1"/>
</dbReference>
<comment type="function">
    <text evidence="19">Broad spectrum monooxygenase that catalyzes the oxygenation of a wide variety of nitrogen- and sulfur-containing compounds including xenobiotics. Catalyzes the S-oxygenation of hypotaurine to produce taurine, an organic osmolyte involved in cell volume regulation as well as a variety of cytoprotective and developmental processes. In vitro, catalyzes the N-oxygenation of trimethylamine (TMA) to produce trimethylamine N-oxide (TMAO) and could therefore participate to the detoxification of this compound that is generated by the action of gut microbiota from dietary precursors such as choline, choline containing compounds, betaine or L-carnitine.</text>
</comment>
<dbReference type="GO" id="GO:0005789">
    <property type="term" value="C:endoplasmic reticulum membrane"/>
    <property type="evidence" value="ECO:0007669"/>
    <property type="project" value="UniProtKB-SubCell"/>
</dbReference>
<evidence type="ECO:0000256" key="32">
    <source>
        <dbReference type="ARBA" id="ARBA00049475"/>
    </source>
</evidence>
<comment type="catalytic activity">
    <reaction evidence="31">
        <text>N,N-dimethylaniline + NADPH + O2 + H(+) = N,N-dimethylaniline N-oxide + NADP(+) + H2O</text>
        <dbReference type="Rhea" id="RHEA:24468"/>
        <dbReference type="ChEBI" id="CHEBI:15377"/>
        <dbReference type="ChEBI" id="CHEBI:15378"/>
        <dbReference type="ChEBI" id="CHEBI:15379"/>
        <dbReference type="ChEBI" id="CHEBI:16269"/>
        <dbReference type="ChEBI" id="CHEBI:17735"/>
        <dbReference type="ChEBI" id="CHEBI:57783"/>
        <dbReference type="ChEBI" id="CHEBI:58349"/>
        <dbReference type="EC" id="1.14.13.8"/>
    </reaction>
    <physiologicalReaction direction="left-to-right" evidence="31">
        <dbReference type="Rhea" id="RHEA:24469"/>
    </physiologicalReaction>
</comment>
<dbReference type="GO" id="GO:0016174">
    <property type="term" value="F:NAD(P)H oxidase H2O2-forming activity"/>
    <property type="evidence" value="ECO:0007669"/>
    <property type="project" value="UniProtKB-EC"/>
</dbReference>
<evidence type="ECO:0000313" key="36">
    <source>
        <dbReference type="Proteomes" id="UP000887566"/>
    </source>
</evidence>
<evidence type="ECO:0000256" key="9">
    <source>
        <dbReference type="ARBA" id="ARBA00022824"/>
    </source>
</evidence>
<comment type="similarity">
    <text evidence="4 33 34">Belongs to the FMO family.</text>
</comment>
<evidence type="ECO:0000256" key="24">
    <source>
        <dbReference type="ARBA" id="ARBA00047864"/>
    </source>
</evidence>
<evidence type="ECO:0000256" key="27">
    <source>
        <dbReference type="ARBA" id="ARBA00048088"/>
    </source>
</evidence>
<evidence type="ECO:0000256" key="26">
    <source>
        <dbReference type="ARBA" id="ARBA00048041"/>
    </source>
</evidence>
<keyword evidence="6" id="KW-0597">Phosphoprotein</keyword>
<evidence type="ECO:0000256" key="20">
    <source>
        <dbReference type="ARBA" id="ARBA00047338"/>
    </source>
</evidence>
<comment type="subcellular location">
    <subcellularLocation>
        <location evidence="2">Endoplasmic reticulum membrane</location>
        <topology evidence="2">Single-pass membrane protein</topology>
    </subcellularLocation>
    <subcellularLocation>
        <location evidence="3">Microsome membrane</location>
    </subcellularLocation>
</comment>
<keyword evidence="17 33" id="KW-0472">Membrane</keyword>
<dbReference type="GO" id="GO:0034899">
    <property type="term" value="F:trimethylamine monooxygenase activity"/>
    <property type="evidence" value="ECO:0007669"/>
    <property type="project" value="UniProtKB-EC"/>
</dbReference>
<dbReference type="Pfam" id="PF00743">
    <property type="entry name" value="FMO-like"/>
    <property type="match status" value="1"/>
</dbReference>
<evidence type="ECO:0000256" key="33">
    <source>
        <dbReference type="PIRNR" id="PIRNR000332"/>
    </source>
</evidence>
<keyword evidence="7 33" id="KW-0285">Flavoprotein</keyword>
<evidence type="ECO:0000256" key="23">
    <source>
        <dbReference type="ARBA" id="ARBA00047855"/>
    </source>
</evidence>
<evidence type="ECO:0000256" key="17">
    <source>
        <dbReference type="ARBA" id="ARBA00023136"/>
    </source>
</evidence>
<keyword evidence="16" id="KW-0443">Lipid metabolism</keyword>
<evidence type="ECO:0000256" key="8">
    <source>
        <dbReference type="ARBA" id="ARBA00022692"/>
    </source>
</evidence>
<dbReference type="PRINTS" id="PR00370">
    <property type="entry name" value="FMOXYGENASE"/>
</dbReference>
<dbReference type="PRINTS" id="PR01125">
    <property type="entry name" value="FMOXYGENASE5"/>
</dbReference>
<comment type="catalytic activity">
    <reaction evidence="26">
        <text>hypotaurine + NADPH + O2 + H(+) = taurine + NADP(+) + H2O</text>
        <dbReference type="Rhea" id="RHEA:69819"/>
        <dbReference type="ChEBI" id="CHEBI:15377"/>
        <dbReference type="ChEBI" id="CHEBI:15378"/>
        <dbReference type="ChEBI" id="CHEBI:15379"/>
        <dbReference type="ChEBI" id="CHEBI:57783"/>
        <dbReference type="ChEBI" id="CHEBI:57853"/>
        <dbReference type="ChEBI" id="CHEBI:58349"/>
        <dbReference type="ChEBI" id="CHEBI:507393"/>
        <dbReference type="EC" id="1.14.13.8"/>
    </reaction>
    <physiologicalReaction direction="left-to-right" evidence="26">
        <dbReference type="Rhea" id="RHEA:69820"/>
    </physiologicalReaction>
</comment>
<comment type="catalytic activity">
    <reaction evidence="20">
        <text>hypotaurine + NADH + O2 + H(+) = taurine + NAD(+) + H2O</text>
        <dbReference type="Rhea" id="RHEA:74111"/>
        <dbReference type="ChEBI" id="CHEBI:15377"/>
        <dbReference type="ChEBI" id="CHEBI:15378"/>
        <dbReference type="ChEBI" id="CHEBI:15379"/>
        <dbReference type="ChEBI" id="CHEBI:57540"/>
        <dbReference type="ChEBI" id="CHEBI:57853"/>
        <dbReference type="ChEBI" id="CHEBI:57945"/>
        <dbReference type="ChEBI" id="CHEBI:507393"/>
        <dbReference type="EC" id="1.14.13.8"/>
    </reaction>
    <physiologicalReaction direction="left-to-right" evidence="20">
        <dbReference type="Rhea" id="RHEA:74112"/>
    </physiologicalReaction>
</comment>
<keyword evidence="11" id="KW-0492">Microsome</keyword>
<evidence type="ECO:0000256" key="25">
    <source>
        <dbReference type="ARBA" id="ARBA00047977"/>
    </source>
</evidence>
<comment type="catalytic activity">
    <reaction evidence="30">
        <text>heptan-4-one + NADPH + O2 + H(+) = propyl butanoate + NADP(+) + H2O</text>
        <dbReference type="Rhea" id="RHEA:54852"/>
        <dbReference type="ChEBI" id="CHEBI:15377"/>
        <dbReference type="ChEBI" id="CHEBI:15378"/>
        <dbReference type="ChEBI" id="CHEBI:15379"/>
        <dbReference type="ChEBI" id="CHEBI:57783"/>
        <dbReference type="ChEBI" id="CHEBI:58349"/>
        <dbReference type="ChEBI" id="CHEBI:89484"/>
        <dbReference type="ChEBI" id="CHEBI:89719"/>
    </reaction>
    <physiologicalReaction direction="left-to-right" evidence="30">
        <dbReference type="Rhea" id="RHEA:54853"/>
    </physiologicalReaction>
</comment>
<keyword evidence="8 35" id="KW-0812">Transmembrane</keyword>
<evidence type="ECO:0000256" key="10">
    <source>
        <dbReference type="ARBA" id="ARBA00022827"/>
    </source>
</evidence>
<comment type="catalytic activity">
    <reaction evidence="21">
        <text>hexan-3-one + NADPH + O2 + H(+) = propyl propanoate + NADP(+) + H2O</text>
        <dbReference type="Rhea" id="RHEA:54848"/>
        <dbReference type="ChEBI" id="CHEBI:15377"/>
        <dbReference type="ChEBI" id="CHEBI:15378"/>
        <dbReference type="ChEBI" id="CHEBI:15379"/>
        <dbReference type="ChEBI" id="CHEBI:57783"/>
        <dbReference type="ChEBI" id="CHEBI:58349"/>
        <dbReference type="ChEBI" id="CHEBI:89828"/>
        <dbReference type="ChEBI" id="CHEBI:89891"/>
    </reaction>
    <physiologicalReaction direction="left-to-right" evidence="21">
        <dbReference type="Rhea" id="RHEA:54849"/>
    </physiologicalReaction>
</comment>
<evidence type="ECO:0000256" key="18">
    <source>
        <dbReference type="ARBA" id="ARBA00045722"/>
    </source>
</evidence>
<dbReference type="Gene3D" id="3.50.50.60">
    <property type="entry name" value="FAD/NAD(P)-binding domain"/>
    <property type="match status" value="1"/>
</dbReference>
<evidence type="ECO:0000256" key="13">
    <source>
        <dbReference type="ARBA" id="ARBA00022989"/>
    </source>
</evidence>
<sequence length="534" mass="59535">MQKTKKVAIIGAGASGLPAIKVCLEDGFEPVCFEKSGDIGGLWRYKPGECDGEASVMKSTVINSSKEMTAYSDFPPPPDFANYMHNTKMLEYFQRYADHFQLKPYIRFHHSVLDVSRAPDFNTTGRWVVTFKDQSGVEKQETFDGVLLASGHHVDPYSPKPWPGQESYTGSVLHSHSFKDHRGYEDKRVVVVGVGNSGGDIAVELSRIAAQVYLVTRRGTWVVNRIFDKGLPVDLQTTRFTQAAKNLLPDALTNYILESKLEQRFDHAKYGLKPAHRVFGAHVTVNDELPNRIACGTIIVKPNIARFTTNGVVFEDGTSVENIDAVIMSTGYSFSFPYAEGGKLISVDENRVRLYKFMYPPQLAGKNTLAVLGLIQPLGSIMPISELQARVFCQVLAGSAELPDERGMNADVDMTLTKMAKRFVASRRHTIQVDYVPYMDELASLIGAYPDLKALALSDPLLALKVVFGPTVPYQYRLNGPHTWNGAREAIMQCSERVDAATRTRRTEHVEATTSFMLMLYIFIAVIIAYYLLF</sequence>
<organism evidence="36 37">
    <name type="scientific">Plectus sambesii</name>
    <dbReference type="NCBI Taxonomy" id="2011161"/>
    <lineage>
        <taxon>Eukaryota</taxon>
        <taxon>Metazoa</taxon>
        <taxon>Ecdysozoa</taxon>
        <taxon>Nematoda</taxon>
        <taxon>Chromadorea</taxon>
        <taxon>Plectida</taxon>
        <taxon>Plectina</taxon>
        <taxon>Plectoidea</taxon>
        <taxon>Plectidae</taxon>
        <taxon>Plectus</taxon>
    </lineage>
</organism>
<proteinExistence type="inferred from homology"/>
<comment type="catalytic activity">
    <reaction evidence="22">
        <text>heptan-2-one + NADPH + O2 + H(+) = pentyl acetate + NADP(+) + H2O</text>
        <dbReference type="Rhea" id="RHEA:54836"/>
        <dbReference type="ChEBI" id="CHEBI:5672"/>
        <dbReference type="ChEBI" id="CHEBI:15377"/>
        <dbReference type="ChEBI" id="CHEBI:15378"/>
        <dbReference type="ChEBI" id="CHEBI:15379"/>
        <dbReference type="ChEBI" id="CHEBI:57783"/>
        <dbReference type="ChEBI" id="CHEBI:58349"/>
        <dbReference type="ChEBI" id="CHEBI:87362"/>
    </reaction>
    <physiologicalReaction direction="left-to-right" evidence="22">
        <dbReference type="Rhea" id="RHEA:54837"/>
    </physiologicalReaction>
</comment>
<dbReference type="GO" id="GO:0050661">
    <property type="term" value="F:NADP binding"/>
    <property type="evidence" value="ECO:0007669"/>
    <property type="project" value="InterPro"/>
</dbReference>
<comment type="catalytic activity">
    <reaction evidence="23">
        <text>sulcatone + NADPH + O2 + H(+) = 4-methylpent-3-en-1-yl acetate + NADP(+) + H2O</text>
        <dbReference type="Rhea" id="RHEA:54864"/>
        <dbReference type="ChEBI" id="CHEBI:15377"/>
        <dbReference type="ChEBI" id="CHEBI:15378"/>
        <dbReference type="ChEBI" id="CHEBI:15379"/>
        <dbReference type="ChEBI" id="CHEBI:16310"/>
        <dbReference type="ChEBI" id="CHEBI:57783"/>
        <dbReference type="ChEBI" id="CHEBI:58349"/>
        <dbReference type="ChEBI" id="CHEBI:138373"/>
    </reaction>
    <physiologicalReaction direction="left-to-right" evidence="23">
        <dbReference type="Rhea" id="RHEA:54865"/>
    </physiologicalReaction>
</comment>
<dbReference type="GO" id="GO:0050660">
    <property type="term" value="F:flavin adenine dinucleotide binding"/>
    <property type="evidence" value="ECO:0007669"/>
    <property type="project" value="InterPro"/>
</dbReference>
<keyword evidence="15 33" id="KW-0503">Monooxygenase</keyword>
<keyword evidence="9 33" id="KW-0256">Endoplasmic reticulum</keyword>
<comment type="catalytic activity">
    <reaction evidence="24">
        <text>NADPH + O2 + H(+) = H2O2 + NADP(+)</text>
        <dbReference type="Rhea" id="RHEA:11260"/>
        <dbReference type="ChEBI" id="CHEBI:15378"/>
        <dbReference type="ChEBI" id="CHEBI:15379"/>
        <dbReference type="ChEBI" id="CHEBI:16240"/>
        <dbReference type="ChEBI" id="CHEBI:57783"/>
        <dbReference type="ChEBI" id="CHEBI:58349"/>
        <dbReference type="EC" id="1.6.3.1"/>
    </reaction>
    <physiologicalReaction direction="left-to-right" evidence="24">
        <dbReference type="Rhea" id="RHEA:11261"/>
    </physiologicalReaction>
</comment>
<keyword evidence="14 33" id="KW-0560">Oxidoreductase</keyword>
<dbReference type="WBParaSite" id="PSAMB.scaffold5464size11635.g26651.t1">
    <property type="protein sequence ID" value="PSAMB.scaffold5464size11635.g26651.t1"/>
    <property type="gene ID" value="PSAMB.scaffold5464size11635.g26651"/>
</dbReference>
<evidence type="ECO:0000313" key="37">
    <source>
        <dbReference type="WBParaSite" id="PSAMB.scaffold5464size11635.g26651.t1"/>
    </source>
</evidence>
<feature type="transmembrane region" description="Helical" evidence="35">
    <location>
        <begin position="515"/>
        <end position="533"/>
    </location>
</feature>
<evidence type="ECO:0000256" key="4">
    <source>
        <dbReference type="ARBA" id="ARBA00009183"/>
    </source>
</evidence>
<evidence type="ECO:0000256" key="16">
    <source>
        <dbReference type="ARBA" id="ARBA00023098"/>
    </source>
</evidence>
<keyword evidence="36" id="KW-1185">Reference proteome</keyword>
<evidence type="ECO:0000256" key="7">
    <source>
        <dbReference type="ARBA" id="ARBA00022630"/>
    </source>
</evidence>
<comment type="catalytic activity">
    <reaction evidence="29">
        <text>(2E)-geranial + NADPH + O2 + H(+) = (1E)-2,6-dimethylhepta-1,5-dien-1-yl formate + NADP(+) + H2O</text>
        <dbReference type="Rhea" id="RHEA:54860"/>
        <dbReference type="ChEBI" id="CHEBI:15377"/>
        <dbReference type="ChEBI" id="CHEBI:15378"/>
        <dbReference type="ChEBI" id="CHEBI:15379"/>
        <dbReference type="ChEBI" id="CHEBI:16980"/>
        <dbReference type="ChEBI" id="CHEBI:57783"/>
        <dbReference type="ChEBI" id="CHEBI:58349"/>
        <dbReference type="ChEBI" id="CHEBI:138375"/>
    </reaction>
    <physiologicalReaction direction="left-to-right" evidence="29">
        <dbReference type="Rhea" id="RHEA:54861"/>
    </physiologicalReaction>
</comment>
<evidence type="ECO:0000256" key="1">
    <source>
        <dbReference type="ARBA" id="ARBA00001974"/>
    </source>
</evidence>
<dbReference type="PANTHER" id="PTHR23023">
    <property type="entry name" value="DIMETHYLANILINE MONOOXYGENASE"/>
    <property type="match status" value="1"/>
</dbReference>
<evidence type="ECO:0000256" key="12">
    <source>
        <dbReference type="ARBA" id="ARBA00022857"/>
    </source>
</evidence>
<evidence type="ECO:0000256" key="15">
    <source>
        <dbReference type="ARBA" id="ARBA00023033"/>
    </source>
</evidence>
<evidence type="ECO:0000256" key="14">
    <source>
        <dbReference type="ARBA" id="ARBA00023002"/>
    </source>
</evidence>
<keyword evidence="5" id="KW-0488">Methylation</keyword>
<comment type="catalytic activity">
    <reaction evidence="28">
        <text>octan-3-one + NADPH + O2 + H(+) = ethyl hexanoate + NADP(+) + H2O</text>
        <dbReference type="Rhea" id="RHEA:54856"/>
        <dbReference type="ChEBI" id="CHEBI:15377"/>
        <dbReference type="ChEBI" id="CHEBI:15378"/>
        <dbReference type="ChEBI" id="CHEBI:15379"/>
        <dbReference type="ChEBI" id="CHEBI:57783"/>
        <dbReference type="ChEBI" id="CHEBI:58349"/>
        <dbReference type="ChEBI" id="CHEBI:80946"/>
        <dbReference type="ChEBI" id="CHEBI:86055"/>
    </reaction>
    <physiologicalReaction direction="left-to-right" evidence="28">
        <dbReference type="Rhea" id="RHEA:54857"/>
    </physiologicalReaction>
</comment>
<dbReference type="GO" id="GO:0006629">
    <property type="term" value="P:lipid metabolic process"/>
    <property type="evidence" value="ECO:0007669"/>
    <property type="project" value="UniProtKB-KW"/>
</dbReference>
<keyword evidence="10 33" id="KW-0274">FAD</keyword>
<evidence type="ECO:0000256" key="35">
    <source>
        <dbReference type="SAM" id="Phobius"/>
    </source>
</evidence>
<dbReference type="PIRSF" id="PIRSF000332">
    <property type="entry name" value="FMO"/>
    <property type="match status" value="1"/>
</dbReference>
<evidence type="ECO:0000256" key="30">
    <source>
        <dbReference type="ARBA" id="ARBA00048990"/>
    </source>
</evidence>
<dbReference type="InterPro" id="IPR002257">
    <property type="entry name" value="Flavin_mOase_5"/>
</dbReference>
<dbReference type="InterPro" id="IPR050346">
    <property type="entry name" value="FMO-like"/>
</dbReference>
<evidence type="ECO:0000256" key="31">
    <source>
        <dbReference type="ARBA" id="ARBA00049443"/>
    </source>
</evidence>
<evidence type="ECO:0000256" key="22">
    <source>
        <dbReference type="ARBA" id="ARBA00047574"/>
    </source>
</evidence>
<evidence type="ECO:0000256" key="28">
    <source>
        <dbReference type="ARBA" id="ARBA00048459"/>
    </source>
</evidence>
<evidence type="ECO:0000256" key="3">
    <source>
        <dbReference type="ARBA" id="ARBA00004524"/>
    </source>
</evidence>
<dbReference type="GO" id="GO:0004499">
    <property type="term" value="F:N,N-dimethylaniline monooxygenase activity"/>
    <property type="evidence" value="ECO:0007669"/>
    <property type="project" value="UniProtKB-UniRule"/>
</dbReference>
<dbReference type="InterPro" id="IPR000960">
    <property type="entry name" value="Flavin_mOase"/>
</dbReference>
<dbReference type="InterPro" id="IPR020946">
    <property type="entry name" value="Flavin_mOase-like"/>
</dbReference>
<evidence type="ECO:0000256" key="2">
    <source>
        <dbReference type="ARBA" id="ARBA00004389"/>
    </source>
</evidence>
<dbReference type="Proteomes" id="UP000887566">
    <property type="component" value="Unplaced"/>
</dbReference>
<protein>
    <recommendedName>
        <fullName evidence="34">Flavin-containing monooxygenase</fullName>
        <ecNumber evidence="34">1.-.-.-</ecNumber>
    </recommendedName>
</protein>
<comment type="catalytic activity">
    <reaction evidence="25">
        <text>hexan-3-one + NADPH + O2 + H(+) = ethyl butanoate + NADP(+) + H2O</text>
        <dbReference type="Rhea" id="RHEA:54844"/>
        <dbReference type="ChEBI" id="CHEBI:15377"/>
        <dbReference type="ChEBI" id="CHEBI:15378"/>
        <dbReference type="ChEBI" id="CHEBI:15379"/>
        <dbReference type="ChEBI" id="CHEBI:57783"/>
        <dbReference type="ChEBI" id="CHEBI:58349"/>
        <dbReference type="ChEBI" id="CHEBI:88764"/>
        <dbReference type="ChEBI" id="CHEBI:89891"/>
    </reaction>
    <physiologicalReaction direction="left-to-right" evidence="25">
        <dbReference type="Rhea" id="RHEA:54845"/>
    </physiologicalReaction>
</comment>
<evidence type="ECO:0000256" key="19">
    <source>
        <dbReference type="ARBA" id="ARBA00045957"/>
    </source>
</evidence>
<name>A0A914WW04_9BILA</name>
<comment type="cofactor">
    <cofactor evidence="1 33 34">
        <name>FAD</name>
        <dbReference type="ChEBI" id="CHEBI:57692"/>
    </cofactor>
</comment>
<keyword evidence="13 35" id="KW-1133">Transmembrane helix</keyword>